<organism evidence="10 11">
    <name type="scientific">Callithrix jacchus</name>
    <name type="common">White-tufted-ear marmoset</name>
    <name type="synonym">Simia Jacchus</name>
    <dbReference type="NCBI Taxonomy" id="9483"/>
    <lineage>
        <taxon>Eukaryota</taxon>
        <taxon>Metazoa</taxon>
        <taxon>Chordata</taxon>
        <taxon>Craniata</taxon>
        <taxon>Vertebrata</taxon>
        <taxon>Euteleostomi</taxon>
        <taxon>Mammalia</taxon>
        <taxon>Eutheria</taxon>
        <taxon>Euarchontoglires</taxon>
        <taxon>Primates</taxon>
        <taxon>Haplorrhini</taxon>
        <taxon>Platyrrhini</taxon>
        <taxon>Cebidae</taxon>
        <taxon>Callitrichinae</taxon>
        <taxon>Callithrix</taxon>
        <taxon>Callithrix</taxon>
    </lineage>
</organism>
<feature type="compositionally biased region" description="Low complexity" evidence="9">
    <location>
        <begin position="178"/>
        <end position="187"/>
    </location>
</feature>
<feature type="compositionally biased region" description="Pro residues" evidence="9">
    <location>
        <begin position="407"/>
        <end position="416"/>
    </location>
</feature>
<feature type="region of interest" description="Disordered" evidence="9">
    <location>
        <begin position="503"/>
        <end position="543"/>
    </location>
</feature>
<proteinExistence type="inferred from homology"/>
<feature type="compositionally biased region" description="Gly residues" evidence="9">
    <location>
        <begin position="81"/>
        <end position="92"/>
    </location>
</feature>
<name>A0A8I3WPM6_CALJA</name>
<feature type="coiled-coil region" evidence="8">
    <location>
        <begin position="211"/>
        <end position="270"/>
    </location>
</feature>
<dbReference type="PANTHER" id="PTHR13546">
    <property type="entry name" value="RE60986P"/>
    <property type="match status" value="1"/>
</dbReference>
<evidence type="ECO:0000256" key="4">
    <source>
        <dbReference type="ARBA" id="ARBA00022427"/>
    </source>
</evidence>
<dbReference type="Proteomes" id="UP000008225">
    <property type="component" value="Chromosome 10"/>
</dbReference>
<evidence type="ECO:0000256" key="8">
    <source>
        <dbReference type="SAM" id="Coils"/>
    </source>
</evidence>
<feature type="region of interest" description="Disordered" evidence="9">
    <location>
        <begin position="345"/>
        <end position="451"/>
    </location>
</feature>
<accession>A0A8I3WPM6</accession>
<feature type="compositionally biased region" description="Gly residues" evidence="9">
    <location>
        <begin position="345"/>
        <end position="358"/>
    </location>
</feature>
<protein>
    <submittedName>
        <fullName evidence="10">Coiled-coil domain containing 85C</fullName>
    </submittedName>
</protein>
<dbReference type="GO" id="GO:0008283">
    <property type="term" value="P:cell population proliferation"/>
    <property type="evidence" value="ECO:0007669"/>
    <property type="project" value="Ensembl"/>
</dbReference>
<dbReference type="GO" id="GO:0021987">
    <property type="term" value="P:cerebral cortex development"/>
    <property type="evidence" value="ECO:0007669"/>
    <property type="project" value="Ensembl"/>
</dbReference>
<comment type="subcellular location">
    <subcellularLocation>
        <location evidence="2">Cell junction</location>
        <location evidence="2">Adherens junction</location>
    </subcellularLocation>
    <subcellularLocation>
        <location evidence="1">Cell junction</location>
        <location evidence="1">Tight junction</location>
    </subcellularLocation>
</comment>
<dbReference type="GO" id="GO:0045184">
    <property type="term" value="P:establishment of protein localization"/>
    <property type="evidence" value="ECO:0007669"/>
    <property type="project" value="Ensembl"/>
</dbReference>
<feature type="coiled-coil region" evidence="8">
    <location>
        <begin position="303"/>
        <end position="330"/>
    </location>
</feature>
<gene>
    <name evidence="10" type="primary">CCDC85C</name>
</gene>
<keyword evidence="7 8" id="KW-0175">Coiled coil</keyword>
<reference evidence="10" key="2">
    <citation type="submission" date="2025-08" db="UniProtKB">
        <authorList>
            <consortium name="Ensembl"/>
        </authorList>
    </citation>
    <scope>IDENTIFICATION</scope>
</reference>
<sequence length="615" mass="65197">MDRTIAAAPPRAPRPSRTPPERPNRTGWRAGPQPERASVRAPAGRAHRAGGRWGPRLGSPVALGGGVGPWIPAHSPPAVGGAAGAPGAGPGAGLRLPRHCRESARHLGRRRSSRLRSLSPEGRGIPGSPGGRGERASEAAWGGPHAPPAAPCPRADLPSGTPALGAPAGRGRGRCRGDGPAMAKPAATATAAAASEELSQVPDEELLRWSKEELARRLRRAEGEKVGLMLEHGGLMRDVNRRLQQHLLEIRGLKDVNQRLQDDNQELRELCCFLDDDRQKGRKLAREWQRFGRHAAGAVWHEVARSQQKLRELEARQEALLRENLELKELVLLLDEERAALAAAGGAGGGGSGGGGAGSRSSIDSQASLSGPLAGGAPGAGARDVGDGSSTSSAGSGGSPDHHHHVPPPLLPPGPHKAPDGKAGATRRSLDDLSAPPHHRSIPNGLHDPSSTYIRQLETKVRLLEGDKLLAQLPRPYGRPRSWLQQAGSGEFRTLRKGFSPYHSESQLASLPPSYQDSLQNGPACPVPELPSPSSASYSPAGQKPEAVVHAMKVLEVHENLDRQLQDSCEEDLSEKEKAIVREMCNVVWRKLGDAASSKPSIRQHLSGNQFKGPL</sequence>
<evidence type="ECO:0000313" key="11">
    <source>
        <dbReference type="Proteomes" id="UP000008225"/>
    </source>
</evidence>
<dbReference type="GO" id="GO:0005923">
    <property type="term" value="C:bicellular tight junction"/>
    <property type="evidence" value="ECO:0007669"/>
    <property type="project" value="UniProtKB-SubCell"/>
</dbReference>
<evidence type="ECO:0000256" key="3">
    <source>
        <dbReference type="ARBA" id="ARBA00009052"/>
    </source>
</evidence>
<dbReference type="PANTHER" id="PTHR13546:SF14">
    <property type="entry name" value="COILED-COIL DOMAIN-CONTAINING PROTEIN 85C"/>
    <property type="match status" value="1"/>
</dbReference>
<evidence type="ECO:0000256" key="6">
    <source>
        <dbReference type="ARBA" id="ARBA00022949"/>
    </source>
</evidence>
<reference evidence="10 11" key="1">
    <citation type="submission" date="2009-03" db="EMBL/GenBank/DDBJ databases">
        <authorList>
            <person name="Warren W."/>
            <person name="Ye L."/>
            <person name="Minx P."/>
            <person name="Worley K."/>
            <person name="Gibbs R."/>
            <person name="Wilson R.K."/>
        </authorList>
    </citation>
    <scope>NUCLEOTIDE SEQUENCE [LARGE SCALE GENOMIC DNA]</scope>
</reference>
<keyword evidence="5" id="KW-0217">Developmental protein</keyword>
<comment type="similarity">
    <text evidence="3">Belongs to the CCDC85 family.</text>
</comment>
<dbReference type="Pfam" id="PF10226">
    <property type="entry name" value="CCDC85"/>
    <property type="match status" value="1"/>
</dbReference>
<dbReference type="GeneTree" id="ENSGT00940000159071"/>
<feature type="compositionally biased region" description="Low complexity" evidence="9">
    <location>
        <begin position="152"/>
        <end position="169"/>
    </location>
</feature>
<evidence type="ECO:0000256" key="1">
    <source>
        <dbReference type="ARBA" id="ARBA00004435"/>
    </source>
</evidence>
<dbReference type="GO" id="GO:0016607">
    <property type="term" value="C:nuclear speck"/>
    <property type="evidence" value="ECO:0007669"/>
    <property type="project" value="Ensembl"/>
</dbReference>
<evidence type="ECO:0000313" key="10">
    <source>
        <dbReference type="Ensembl" id="ENSCJAP00000086852.1"/>
    </source>
</evidence>
<dbReference type="Ensembl" id="ENSCJAT00000125991.1">
    <property type="protein sequence ID" value="ENSCJAP00000086852.1"/>
    <property type="gene ID" value="ENSCJAG00000079943.1"/>
</dbReference>
<reference evidence="10" key="3">
    <citation type="submission" date="2025-09" db="UniProtKB">
        <authorList>
            <consortium name="Ensembl"/>
        </authorList>
    </citation>
    <scope>IDENTIFICATION</scope>
</reference>
<keyword evidence="4" id="KW-0796">Tight junction</keyword>
<evidence type="ECO:0000256" key="7">
    <source>
        <dbReference type="ARBA" id="ARBA00023054"/>
    </source>
</evidence>
<feature type="compositionally biased region" description="Polar residues" evidence="9">
    <location>
        <begin position="503"/>
        <end position="521"/>
    </location>
</feature>
<dbReference type="GO" id="GO:0005912">
    <property type="term" value="C:adherens junction"/>
    <property type="evidence" value="ECO:0007669"/>
    <property type="project" value="UniProtKB-SubCell"/>
</dbReference>
<evidence type="ECO:0000256" key="9">
    <source>
        <dbReference type="SAM" id="MobiDB-lite"/>
    </source>
</evidence>
<dbReference type="InterPro" id="IPR019359">
    <property type="entry name" value="CCDC85"/>
</dbReference>
<feature type="compositionally biased region" description="Low complexity" evidence="9">
    <location>
        <begin position="532"/>
        <end position="541"/>
    </location>
</feature>
<dbReference type="GO" id="GO:0007219">
    <property type="term" value="P:Notch signaling pathway"/>
    <property type="evidence" value="ECO:0007669"/>
    <property type="project" value="Ensembl"/>
</dbReference>
<dbReference type="AlphaFoldDB" id="A0A8I3WPM6"/>
<dbReference type="GO" id="GO:0030010">
    <property type="term" value="P:establishment of cell polarity"/>
    <property type="evidence" value="ECO:0007669"/>
    <property type="project" value="Ensembl"/>
</dbReference>
<evidence type="ECO:0000256" key="2">
    <source>
        <dbReference type="ARBA" id="ARBA00004536"/>
    </source>
</evidence>
<feature type="region of interest" description="Disordered" evidence="9">
    <location>
        <begin position="1"/>
        <end position="187"/>
    </location>
</feature>
<dbReference type="GO" id="GO:0060019">
    <property type="term" value="P:radial glial cell differentiation"/>
    <property type="evidence" value="ECO:0007669"/>
    <property type="project" value="Ensembl"/>
</dbReference>
<keyword evidence="11" id="KW-1185">Reference proteome</keyword>
<keyword evidence="6" id="KW-0965">Cell junction</keyword>
<evidence type="ECO:0000256" key="5">
    <source>
        <dbReference type="ARBA" id="ARBA00022473"/>
    </source>
</evidence>